<dbReference type="PANTHER" id="PTHR33969:SF2">
    <property type="entry name" value="SEGREGATION AND CONDENSATION PROTEIN A"/>
    <property type="match status" value="1"/>
</dbReference>
<dbReference type="PANTHER" id="PTHR33969">
    <property type="entry name" value="SEGREGATION AND CONDENSATION PROTEIN A"/>
    <property type="match status" value="1"/>
</dbReference>
<keyword evidence="5" id="KW-1185">Reference proteome</keyword>
<evidence type="ECO:0000256" key="3">
    <source>
        <dbReference type="SAM" id="MobiDB-lite"/>
    </source>
</evidence>
<accession>A0ABT8K4K3</accession>
<gene>
    <name evidence="4" type="ORF">P5G52_14560</name>
</gene>
<dbReference type="Gene3D" id="6.10.250.2410">
    <property type="match status" value="1"/>
</dbReference>
<dbReference type="RefSeq" id="WP_301228529.1">
    <property type="nucleotide sequence ID" value="NZ_JAROCG010000001.1"/>
</dbReference>
<dbReference type="InterPro" id="IPR003768">
    <property type="entry name" value="ScpA"/>
</dbReference>
<name>A0ABT8K4K3_9MICC</name>
<evidence type="ECO:0000256" key="1">
    <source>
        <dbReference type="ARBA" id="ARBA00022829"/>
    </source>
</evidence>
<keyword evidence="1" id="KW-0159">Chromosome partition</keyword>
<evidence type="ECO:0000313" key="5">
    <source>
        <dbReference type="Proteomes" id="UP001174209"/>
    </source>
</evidence>
<dbReference type="EMBL" id="JAROCG010000001">
    <property type="protein sequence ID" value="MDN4612087.1"/>
    <property type="molecule type" value="Genomic_DNA"/>
</dbReference>
<dbReference type="Proteomes" id="UP001174209">
    <property type="component" value="Unassembled WGS sequence"/>
</dbReference>
<evidence type="ECO:0000313" key="4">
    <source>
        <dbReference type="EMBL" id="MDN4612087.1"/>
    </source>
</evidence>
<dbReference type="Pfam" id="PF02616">
    <property type="entry name" value="SMC_ScpA"/>
    <property type="match status" value="1"/>
</dbReference>
<organism evidence="4 5">
    <name type="scientific">Arthrobacter burdickii</name>
    <dbReference type="NCBI Taxonomy" id="3035920"/>
    <lineage>
        <taxon>Bacteria</taxon>
        <taxon>Bacillati</taxon>
        <taxon>Actinomycetota</taxon>
        <taxon>Actinomycetes</taxon>
        <taxon>Micrococcales</taxon>
        <taxon>Micrococcaceae</taxon>
        <taxon>Arthrobacter</taxon>
    </lineage>
</organism>
<evidence type="ECO:0000256" key="2">
    <source>
        <dbReference type="ARBA" id="ARBA00044777"/>
    </source>
</evidence>
<feature type="region of interest" description="Disordered" evidence="3">
    <location>
        <begin position="1"/>
        <end position="51"/>
    </location>
</feature>
<reference evidence="4" key="1">
    <citation type="submission" date="2023-06" db="EMBL/GenBank/DDBJ databases">
        <title>MT1 and MT2 Draft Genomes of Novel Species.</title>
        <authorList>
            <person name="Venkateswaran K."/>
        </authorList>
    </citation>
    <scope>NUCLEOTIDE SEQUENCE</scope>
    <source>
        <strain evidence="4">IIF3SC-B10</strain>
    </source>
</reference>
<proteinExistence type="predicted"/>
<protein>
    <recommendedName>
        <fullName evidence="2">Segregation and condensation protein A</fullName>
    </recommendedName>
</protein>
<feature type="compositionally biased region" description="Gly residues" evidence="3">
    <location>
        <begin position="24"/>
        <end position="42"/>
    </location>
</feature>
<comment type="caution">
    <text evidence="4">The sequence shown here is derived from an EMBL/GenBank/DDBJ whole genome shotgun (WGS) entry which is preliminary data.</text>
</comment>
<sequence length="333" mass="36411">MAGTTSARAGGEATTAQATLRGNPGPGNGRSTGGSADGGGDGDAVESAAAQVPARPPVFEVQLTNFSGPFDLLLNLISRRELDITEIALAQVTDEFIAHIRRIQAAEGEWKLDEASEFLVVAATLLDLKAARLLPAGAVEDEEDIALLEARDLLFARLLQYKAFKEMARHLAGRLEEEEARHPRSVPLEAEFTRLLPELIWKHSPEEFAALAAKVLTPRQEQPAEVSIEHLHSPPVSVRDQAVVLQDLLQSRGPLSFRQLTADAESRLVLVVRFLALLELFRDGVVSFDQAAPLTELVVRWSAEDERWTAELLASDFEDQDQDQAHRKGVHDA</sequence>